<dbReference type="Pfam" id="PF11901">
    <property type="entry name" value="DM9"/>
    <property type="match status" value="1"/>
</dbReference>
<accession>A0A8I3A723</accession>
<proteinExistence type="predicted"/>
<dbReference type="Proteomes" id="UP000683000">
    <property type="component" value="Unassembled WGS sequence"/>
</dbReference>
<name>A0A8I3A723_9AGAM</name>
<evidence type="ECO:0000313" key="3">
    <source>
        <dbReference type="Proteomes" id="UP000683000"/>
    </source>
</evidence>
<evidence type="ECO:0000256" key="1">
    <source>
        <dbReference type="SAM" id="MobiDB-lite"/>
    </source>
</evidence>
<dbReference type="InterPro" id="IPR036465">
    <property type="entry name" value="vWFA_dom_sf"/>
</dbReference>
<evidence type="ECO:0000313" key="2">
    <source>
        <dbReference type="EMBL" id="KAG6374071.1"/>
    </source>
</evidence>
<dbReference type="AlphaFoldDB" id="A0A8I3A723"/>
<dbReference type="PANTHER" id="PTHR34706:SF1">
    <property type="entry name" value="VWFA DOMAIN-CONTAINING PROTEIN"/>
    <property type="match status" value="1"/>
</dbReference>
<dbReference type="SUPFAM" id="SSF53300">
    <property type="entry name" value="vWA-like"/>
    <property type="match status" value="1"/>
</dbReference>
<feature type="region of interest" description="Disordered" evidence="1">
    <location>
        <begin position="441"/>
        <end position="478"/>
    </location>
</feature>
<feature type="compositionally biased region" description="Basic and acidic residues" evidence="1">
    <location>
        <begin position="37"/>
        <end position="48"/>
    </location>
</feature>
<feature type="region of interest" description="Disordered" evidence="1">
    <location>
        <begin position="1"/>
        <end position="49"/>
    </location>
</feature>
<protein>
    <recommendedName>
        <fullName evidence="4">VWFA domain-containing protein</fullName>
    </recommendedName>
</protein>
<dbReference type="OrthoDB" id="2142040at2759"/>
<dbReference type="Gene3D" id="3.40.50.410">
    <property type="entry name" value="von Willebrand factor, type A domain"/>
    <property type="match status" value="1"/>
</dbReference>
<reference evidence="2" key="1">
    <citation type="submission" date="2021-03" db="EMBL/GenBank/DDBJ databases">
        <title>Evolutionary innovations through gain and loss of genes in the ectomycorrhizal Boletales.</title>
        <authorList>
            <person name="Wu G."/>
            <person name="Miyauchi S."/>
            <person name="Morin E."/>
            <person name="Yang Z.-L."/>
            <person name="Xu J."/>
            <person name="Martin F.M."/>
        </authorList>
    </citation>
    <scope>NUCLEOTIDE SEQUENCE</scope>
    <source>
        <strain evidence="2">BR01</strain>
    </source>
</reference>
<dbReference type="InterPro" id="IPR006616">
    <property type="entry name" value="DM9_repeat"/>
</dbReference>
<dbReference type="EMBL" id="JAGFBS010000019">
    <property type="protein sequence ID" value="KAG6374071.1"/>
    <property type="molecule type" value="Genomic_DNA"/>
</dbReference>
<feature type="compositionally biased region" description="Basic residues" evidence="1">
    <location>
        <begin position="1"/>
        <end position="14"/>
    </location>
</feature>
<dbReference type="PANTHER" id="PTHR34706">
    <property type="entry name" value="SLR1338 PROTEIN"/>
    <property type="match status" value="1"/>
</dbReference>
<comment type="caution">
    <text evidence="2">The sequence shown here is derived from an EMBL/GenBank/DDBJ whole genome shotgun (WGS) entry which is preliminary data.</text>
</comment>
<keyword evidence="3" id="KW-1185">Reference proteome</keyword>
<dbReference type="SMART" id="SM00696">
    <property type="entry name" value="DM9"/>
    <property type="match status" value="1"/>
</dbReference>
<evidence type="ECO:0008006" key="4">
    <source>
        <dbReference type="Google" id="ProtNLM"/>
    </source>
</evidence>
<feature type="compositionally biased region" description="Polar residues" evidence="1">
    <location>
        <begin position="23"/>
        <end position="36"/>
    </location>
</feature>
<sequence length="488" mass="53970">MSFSRKSAHQKHASHGSPFNKGSPMSASAEFSTRTVITERSRLSEHAGSRPITPVVVETRSSLQKEEWLVAARRSTEHFKKHGSPVPLVWVLTEGNQIPDNAVPFGADRNGCTMYIARALLEGGLHIGKASPQFSGAVIGYAGKEHIIANYEVLVCASQLRWGFAPPAESEGALVQGTVVLAQQRAQRSLLRTKLHHTEVDVFNTTLVESDIPRFIPECVDVDREAGLRDWLRSRLSSSLTDSMSMQEGNLWEQAREALAGIVDIANQYGSKGADIHFMHWDDYAPNMQVIVFPLQTLQKDTDRNHCEDTPTGAKLGQIINHYVPLIEPERTTHEPITVVVITDGLPTDQEDLERVIVDAAHRLDRHHVKQDMFGIQFVQIGTDPAASELLHVLDNHLETRYKIRDLVDSTPYDPAHGAFDTEYMLKILLGGLHKDLDRAGPNSGQSALLSPLNPTPRHFDRSPRGLTARLGADSPRLGTLSVRPGGY</sequence>
<gene>
    <name evidence="2" type="ORF">JVT61DRAFT_4712</name>
</gene>
<organism evidence="2 3">
    <name type="scientific">Boletus reticuloceps</name>
    <dbReference type="NCBI Taxonomy" id="495285"/>
    <lineage>
        <taxon>Eukaryota</taxon>
        <taxon>Fungi</taxon>
        <taxon>Dikarya</taxon>
        <taxon>Basidiomycota</taxon>
        <taxon>Agaricomycotina</taxon>
        <taxon>Agaricomycetes</taxon>
        <taxon>Agaricomycetidae</taxon>
        <taxon>Boletales</taxon>
        <taxon>Boletineae</taxon>
        <taxon>Boletaceae</taxon>
        <taxon>Boletoideae</taxon>
        <taxon>Boletus</taxon>
    </lineage>
</organism>